<protein>
    <submittedName>
        <fullName evidence="3">Phasin family protein</fullName>
    </submittedName>
</protein>
<name>A0ABW5DI94_9HYPH</name>
<dbReference type="InterPro" id="IPR018968">
    <property type="entry name" value="Phasin"/>
</dbReference>
<proteinExistence type="predicted"/>
<keyword evidence="4" id="KW-1185">Reference proteome</keyword>
<accession>A0ABW5DI94</accession>
<evidence type="ECO:0000313" key="3">
    <source>
        <dbReference type="EMBL" id="MFD2260682.1"/>
    </source>
</evidence>
<feature type="region of interest" description="Disordered" evidence="1">
    <location>
        <begin position="1"/>
        <end position="24"/>
    </location>
</feature>
<evidence type="ECO:0000256" key="1">
    <source>
        <dbReference type="SAM" id="MobiDB-lite"/>
    </source>
</evidence>
<dbReference type="Pfam" id="PF09361">
    <property type="entry name" value="Phasin_2"/>
    <property type="match status" value="1"/>
</dbReference>
<sequence length="125" mass="13562">MNKTGRKPGNSDKENATGADGAFGAGEMRQAFDKTVENAQVLGADVAMTSFNVLRESAEAGLDQFKALVAARSMDEVVELQGSFLRNQMDVAVRRARDFQALSERAINELVRPLQDMFTAGLKHG</sequence>
<reference evidence="4" key="1">
    <citation type="journal article" date="2019" name="Int. J. Syst. Evol. Microbiol.">
        <title>The Global Catalogue of Microorganisms (GCM) 10K type strain sequencing project: providing services to taxonomists for standard genome sequencing and annotation.</title>
        <authorList>
            <consortium name="The Broad Institute Genomics Platform"/>
            <consortium name="The Broad Institute Genome Sequencing Center for Infectious Disease"/>
            <person name="Wu L."/>
            <person name="Ma J."/>
        </authorList>
    </citation>
    <scope>NUCLEOTIDE SEQUENCE [LARGE SCALE GENOMIC DNA]</scope>
    <source>
        <strain evidence="4">KCTC 23707</strain>
    </source>
</reference>
<organism evidence="3 4">
    <name type="scientific">Chelativorans composti</name>
    <dbReference type="NCBI Taxonomy" id="768533"/>
    <lineage>
        <taxon>Bacteria</taxon>
        <taxon>Pseudomonadati</taxon>
        <taxon>Pseudomonadota</taxon>
        <taxon>Alphaproteobacteria</taxon>
        <taxon>Hyphomicrobiales</taxon>
        <taxon>Phyllobacteriaceae</taxon>
        <taxon>Chelativorans</taxon>
    </lineage>
</organism>
<evidence type="ECO:0000259" key="2">
    <source>
        <dbReference type="Pfam" id="PF09361"/>
    </source>
</evidence>
<evidence type="ECO:0000313" key="4">
    <source>
        <dbReference type="Proteomes" id="UP001597373"/>
    </source>
</evidence>
<comment type="caution">
    <text evidence="3">The sequence shown here is derived from an EMBL/GenBank/DDBJ whole genome shotgun (WGS) entry which is preliminary data.</text>
</comment>
<gene>
    <name evidence="3" type="ORF">ACFSMZ_13050</name>
</gene>
<feature type="domain" description="Phasin" evidence="2">
    <location>
        <begin position="45"/>
        <end position="116"/>
    </location>
</feature>
<dbReference type="Proteomes" id="UP001597373">
    <property type="component" value="Unassembled WGS sequence"/>
</dbReference>
<dbReference type="EMBL" id="JBHUIR010000051">
    <property type="protein sequence ID" value="MFD2260682.1"/>
    <property type="molecule type" value="Genomic_DNA"/>
</dbReference>
<dbReference type="RefSeq" id="WP_345099884.1">
    <property type="nucleotide sequence ID" value="NZ_BAABGS010000072.1"/>
</dbReference>